<dbReference type="GO" id="GO:0046872">
    <property type="term" value="F:metal ion binding"/>
    <property type="evidence" value="ECO:0007669"/>
    <property type="project" value="UniProtKB-KW"/>
</dbReference>
<dbReference type="EMBL" id="JWHR01000038">
    <property type="protein sequence ID" value="KHS58319.1"/>
    <property type="molecule type" value="Genomic_DNA"/>
</dbReference>
<dbReference type="AlphaFoldDB" id="A0A0B3VZQ7"/>
<keyword evidence="1" id="KW-0479">Metal-binding</keyword>
<dbReference type="PANTHER" id="PTHR43312:SF1">
    <property type="entry name" value="NADP-DEPENDENT OXIDOREDUCTASE DOMAIN-CONTAINING PROTEIN"/>
    <property type="match status" value="1"/>
</dbReference>
<keyword evidence="3" id="KW-0411">Iron-sulfur</keyword>
<organism evidence="5 6">
    <name type="scientific">Terrisporobacter othiniensis</name>
    <dbReference type="NCBI Taxonomy" id="1577792"/>
    <lineage>
        <taxon>Bacteria</taxon>
        <taxon>Bacillati</taxon>
        <taxon>Bacillota</taxon>
        <taxon>Clostridia</taxon>
        <taxon>Peptostreptococcales</taxon>
        <taxon>Peptostreptococcaceae</taxon>
        <taxon>Terrisporobacter</taxon>
    </lineage>
</organism>
<keyword evidence="6" id="KW-1185">Reference proteome</keyword>
<accession>A0A0B3VZQ7</accession>
<dbReference type="PROSITE" id="PS00198">
    <property type="entry name" value="4FE4S_FER_1"/>
    <property type="match status" value="1"/>
</dbReference>
<evidence type="ECO:0000256" key="1">
    <source>
        <dbReference type="ARBA" id="ARBA00022723"/>
    </source>
</evidence>
<comment type="caution">
    <text evidence="5">The sequence shown here is derived from an EMBL/GenBank/DDBJ whole genome shotgun (WGS) entry which is preliminary data.</text>
</comment>
<dbReference type="CDD" id="cd19100">
    <property type="entry name" value="AKR_unchar"/>
    <property type="match status" value="1"/>
</dbReference>
<dbReference type="InterPro" id="IPR023210">
    <property type="entry name" value="NADP_OxRdtase_dom"/>
</dbReference>
<dbReference type="SUPFAM" id="SSF46548">
    <property type="entry name" value="alpha-helical ferredoxin"/>
    <property type="match status" value="1"/>
</dbReference>
<reference evidence="5 6" key="1">
    <citation type="submission" date="2014-12" db="EMBL/GenBank/DDBJ databases">
        <title>Draft genome sequence of Terrisporobacter sp. 08-306576, isolated from the blood culture of a bacteremia patient.</title>
        <authorList>
            <person name="Lund L.C."/>
            <person name="Sydenham T.V."/>
            <person name="Hogh S.V."/>
            <person name="Skov M.N."/>
            <person name="Kemp M."/>
            <person name="Justesen U.S."/>
        </authorList>
    </citation>
    <scope>NUCLEOTIDE SEQUENCE [LARGE SCALE GENOMIC DNA]</scope>
    <source>
        <strain evidence="5 6">08-306576</strain>
    </source>
</reference>
<evidence type="ECO:0000256" key="2">
    <source>
        <dbReference type="ARBA" id="ARBA00023004"/>
    </source>
</evidence>
<dbReference type="OrthoDB" id="9773828at2"/>
<evidence type="ECO:0000313" key="5">
    <source>
        <dbReference type="EMBL" id="KHS58319.1"/>
    </source>
</evidence>
<dbReference type="Proteomes" id="UP000031189">
    <property type="component" value="Unassembled WGS sequence"/>
</dbReference>
<dbReference type="InterPro" id="IPR017896">
    <property type="entry name" value="4Fe4S_Fe-S-bd"/>
</dbReference>
<dbReference type="InterPro" id="IPR036812">
    <property type="entry name" value="NAD(P)_OxRdtase_dom_sf"/>
</dbReference>
<proteinExistence type="predicted"/>
<keyword evidence="2" id="KW-0408">Iron</keyword>
<dbReference type="GO" id="GO:0051536">
    <property type="term" value="F:iron-sulfur cluster binding"/>
    <property type="evidence" value="ECO:0007669"/>
    <property type="project" value="UniProtKB-KW"/>
</dbReference>
<dbReference type="Pfam" id="PF00248">
    <property type="entry name" value="Aldo_ket_red"/>
    <property type="match status" value="1"/>
</dbReference>
<protein>
    <submittedName>
        <fullName evidence="5">Aldo/keto reductase</fullName>
    </submittedName>
</protein>
<dbReference type="InterPro" id="IPR017900">
    <property type="entry name" value="4Fe4S_Fe_S_CS"/>
</dbReference>
<dbReference type="STRING" id="1577792.QX51_03195"/>
<name>A0A0B3VZQ7_9FIRM</name>
<evidence type="ECO:0000313" key="6">
    <source>
        <dbReference type="Proteomes" id="UP000031189"/>
    </source>
</evidence>
<evidence type="ECO:0000259" key="4">
    <source>
        <dbReference type="PROSITE" id="PS51379"/>
    </source>
</evidence>
<gene>
    <name evidence="5" type="ORF">QX51_03195</name>
</gene>
<dbReference type="InterPro" id="IPR053135">
    <property type="entry name" value="AKR2_Oxidoreductase"/>
</dbReference>
<sequence length="336" mass="38552">MKLINLGSTEIKIKRVGFGGIPIQRITQDDTNKVIDELINQGINFIDTARGYTVSEEYIGNSIEGRREKFYIATKSMSRSYEDMKRDIDISLKNLKTNYIDLYQIHNLKIEEYSKIFDDNKAYRALLEAKEEGKIRYIGITSHSLGTIEKAVEDNKFATIQFPYNIVEDQADEVFRKAHEKGIGTITMKPLAGGAIDDGPLAIKYILSKDYIDVAIPGMNTVEQVKENVSVINKIELTEEDNLKIEKIRKELSGNFCRRCEYCLPCPKNVNIPQNFLLEGYYTRYNLKEWALERYESLGDSKASECVECGLCEEKCPYNLPIRNMLKNVCDKLENK</sequence>
<dbReference type="PROSITE" id="PS51379">
    <property type="entry name" value="4FE4S_FER_2"/>
    <property type="match status" value="1"/>
</dbReference>
<dbReference type="Pfam" id="PF13534">
    <property type="entry name" value="Fer4_17"/>
    <property type="match status" value="1"/>
</dbReference>
<feature type="domain" description="4Fe-4S ferredoxin-type" evidence="4">
    <location>
        <begin position="295"/>
        <end position="326"/>
    </location>
</feature>
<dbReference type="SUPFAM" id="SSF51430">
    <property type="entry name" value="NAD(P)-linked oxidoreductase"/>
    <property type="match status" value="1"/>
</dbReference>
<dbReference type="PANTHER" id="PTHR43312">
    <property type="entry name" value="D-THREO-ALDOSE 1-DEHYDROGENASE"/>
    <property type="match status" value="1"/>
</dbReference>
<dbReference type="Gene3D" id="3.20.20.100">
    <property type="entry name" value="NADP-dependent oxidoreductase domain"/>
    <property type="match status" value="1"/>
</dbReference>
<evidence type="ECO:0000256" key="3">
    <source>
        <dbReference type="ARBA" id="ARBA00023014"/>
    </source>
</evidence>